<comment type="subcellular location">
    <subcellularLocation>
        <location evidence="1 11">Nucleus</location>
    </subcellularLocation>
</comment>
<evidence type="ECO:0000256" key="4">
    <source>
        <dbReference type="ARBA" id="ARBA00022782"/>
    </source>
</evidence>
<dbReference type="GO" id="GO:0000981">
    <property type="term" value="F:DNA-binding transcription factor activity, RNA polymerase II-specific"/>
    <property type="evidence" value="ECO:0007669"/>
    <property type="project" value="TreeGrafter"/>
</dbReference>
<dbReference type="InterPro" id="IPR050211">
    <property type="entry name" value="FOX_domain-containing"/>
</dbReference>
<sequence>MCAVMATYQCPDDVSTTIDTNTNEDESPTKVEHVQENVSGNPDSSQKPPFSYVALIAMAIKESNEKRLTLSGIYQFIITKFPFYEKNKKGWQNSIRHNLSLNECFIKVPREGGVERKGNYWTLDMACEDMFEKGNYRRRRRMKRPLRPPLPMISPFSGDGHAYLSPTTYLQSSFMSNSWMFVEPPDAMSYASRQVDIGSATPINLKGLFPPSSYNSYSRPQSVALPCMVNSCTGINHHYHSDAHHLQKPSRVLAALTPVSSPDATSCQLYAPQPAERLNCAHWDQKNRGRSAFSY</sequence>
<protein>
    <recommendedName>
        <fullName evidence="10">Forkhead box protein L2</fullName>
    </recommendedName>
</protein>
<feature type="domain" description="Fork-head" evidence="13">
    <location>
        <begin position="47"/>
        <end position="141"/>
    </location>
</feature>
<keyword evidence="4" id="KW-0221">Differentiation</keyword>
<dbReference type="GO" id="GO:0005634">
    <property type="term" value="C:nucleus"/>
    <property type="evidence" value="ECO:0007669"/>
    <property type="project" value="UniProtKB-SubCell"/>
</dbReference>
<dbReference type="GO" id="GO:0009653">
    <property type="term" value="P:anatomical structure morphogenesis"/>
    <property type="evidence" value="ECO:0007669"/>
    <property type="project" value="TreeGrafter"/>
</dbReference>
<keyword evidence="7 11" id="KW-0238">DNA-binding</keyword>
<dbReference type="AlphaFoldDB" id="A0A346D5N6"/>
<dbReference type="PROSITE" id="PS00657">
    <property type="entry name" value="FORK_HEAD_1"/>
    <property type="match status" value="1"/>
</dbReference>
<keyword evidence="3" id="KW-0597">Phosphoprotein</keyword>
<dbReference type="InterPro" id="IPR047515">
    <property type="entry name" value="FH_FOXL2"/>
</dbReference>
<dbReference type="GO" id="GO:0000978">
    <property type="term" value="F:RNA polymerase II cis-regulatory region sequence-specific DNA binding"/>
    <property type="evidence" value="ECO:0007669"/>
    <property type="project" value="TreeGrafter"/>
</dbReference>
<dbReference type="SMART" id="SM00339">
    <property type="entry name" value="FH"/>
    <property type="match status" value="1"/>
</dbReference>
<dbReference type="SUPFAM" id="SSF46785">
    <property type="entry name" value="Winged helix' DNA-binding domain"/>
    <property type="match status" value="1"/>
</dbReference>
<dbReference type="GO" id="GO:0030154">
    <property type="term" value="P:cell differentiation"/>
    <property type="evidence" value="ECO:0007669"/>
    <property type="project" value="UniProtKB-KW"/>
</dbReference>
<evidence type="ECO:0000313" key="14">
    <source>
        <dbReference type="EMBL" id="AXM42349.1"/>
    </source>
</evidence>
<dbReference type="PROSITE" id="PS00658">
    <property type="entry name" value="FORK_HEAD_2"/>
    <property type="match status" value="1"/>
</dbReference>
<evidence type="ECO:0000256" key="3">
    <source>
        <dbReference type="ARBA" id="ARBA00022553"/>
    </source>
</evidence>
<evidence type="ECO:0000256" key="2">
    <source>
        <dbReference type="ARBA" id="ARBA00022499"/>
    </source>
</evidence>
<evidence type="ECO:0000256" key="10">
    <source>
        <dbReference type="ARBA" id="ARBA00034872"/>
    </source>
</evidence>
<dbReference type="InterPro" id="IPR018122">
    <property type="entry name" value="TF_fork_head_CS_1"/>
</dbReference>
<evidence type="ECO:0000259" key="13">
    <source>
        <dbReference type="PROSITE" id="PS50039"/>
    </source>
</evidence>
<keyword evidence="9 11" id="KW-0539">Nucleus</keyword>
<reference evidence="14" key="1">
    <citation type="submission" date="2017-09" db="EMBL/GenBank/DDBJ databases">
        <authorList>
            <person name="Ehlers B."/>
            <person name="Leendertz F.H."/>
        </authorList>
    </citation>
    <scope>NUCLEOTIDE SEQUENCE</scope>
</reference>
<proteinExistence type="evidence at transcript level"/>
<keyword evidence="6" id="KW-0805">Transcription regulation</keyword>
<dbReference type="PROSITE" id="PS50039">
    <property type="entry name" value="FORK_HEAD_3"/>
    <property type="match status" value="1"/>
</dbReference>
<dbReference type="FunFam" id="1.10.10.10:FF:000016">
    <property type="entry name" value="Forkhead box protein I1"/>
    <property type="match status" value="1"/>
</dbReference>
<feature type="region of interest" description="Disordered" evidence="12">
    <location>
        <begin position="14"/>
        <end position="46"/>
    </location>
</feature>
<evidence type="ECO:0000256" key="8">
    <source>
        <dbReference type="ARBA" id="ARBA00023163"/>
    </source>
</evidence>
<keyword evidence="5" id="KW-0832">Ubl conjugation</keyword>
<dbReference type="GO" id="GO:0009888">
    <property type="term" value="P:tissue development"/>
    <property type="evidence" value="ECO:0007669"/>
    <property type="project" value="UniProtKB-ARBA"/>
</dbReference>
<dbReference type="Pfam" id="PF00250">
    <property type="entry name" value="Forkhead"/>
    <property type="match status" value="1"/>
</dbReference>
<evidence type="ECO:0000256" key="11">
    <source>
        <dbReference type="PROSITE-ProRule" id="PRU00089"/>
    </source>
</evidence>
<dbReference type="CDD" id="cd20028">
    <property type="entry name" value="FH_FOXL2"/>
    <property type="match status" value="1"/>
</dbReference>
<dbReference type="PANTHER" id="PTHR11829:SF411">
    <property type="entry name" value="FORKHEAD BOX PROTEIN L2"/>
    <property type="match status" value="1"/>
</dbReference>
<organism evidence="14">
    <name type="scientific">Anguilla japonica</name>
    <name type="common">Japanese eel</name>
    <dbReference type="NCBI Taxonomy" id="7937"/>
    <lineage>
        <taxon>Eukaryota</taxon>
        <taxon>Metazoa</taxon>
        <taxon>Chordata</taxon>
        <taxon>Craniata</taxon>
        <taxon>Vertebrata</taxon>
        <taxon>Euteleostomi</taxon>
        <taxon>Actinopterygii</taxon>
        <taxon>Neopterygii</taxon>
        <taxon>Teleostei</taxon>
        <taxon>Anguilliformes</taxon>
        <taxon>Anguillidae</taxon>
        <taxon>Anguilla</taxon>
    </lineage>
</organism>
<name>A0A346D5N6_ANGJA</name>
<gene>
    <name evidence="14" type="primary">Foxl2b</name>
</gene>
<dbReference type="InterPro" id="IPR030456">
    <property type="entry name" value="TF_fork_head_CS_2"/>
</dbReference>
<dbReference type="PRINTS" id="PR00053">
    <property type="entry name" value="FORKHEAD"/>
</dbReference>
<dbReference type="InterPro" id="IPR036390">
    <property type="entry name" value="WH_DNA-bd_sf"/>
</dbReference>
<dbReference type="Gene3D" id="1.10.10.10">
    <property type="entry name" value="Winged helix-like DNA-binding domain superfamily/Winged helix DNA-binding domain"/>
    <property type="match status" value="1"/>
</dbReference>
<feature type="DNA-binding region" description="Fork-head" evidence="11">
    <location>
        <begin position="47"/>
        <end position="141"/>
    </location>
</feature>
<dbReference type="InterPro" id="IPR036388">
    <property type="entry name" value="WH-like_DNA-bd_sf"/>
</dbReference>
<keyword evidence="2" id="KW-1017">Isopeptide bond</keyword>
<dbReference type="PANTHER" id="PTHR11829">
    <property type="entry name" value="FORKHEAD BOX PROTEIN"/>
    <property type="match status" value="1"/>
</dbReference>
<evidence type="ECO:0000256" key="5">
    <source>
        <dbReference type="ARBA" id="ARBA00022843"/>
    </source>
</evidence>
<evidence type="ECO:0000256" key="1">
    <source>
        <dbReference type="ARBA" id="ARBA00004123"/>
    </source>
</evidence>
<accession>A0A346D5N6</accession>
<keyword evidence="8" id="KW-0804">Transcription</keyword>
<feature type="compositionally biased region" description="Polar residues" evidence="12">
    <location>
        <begin position="36"/>
        <end position="46"/>
    </location>
</feature>
<dbReference type="InterPro" id="IPR001766">
    <property type="entry name" value="Fork_head_dom"/>
</dbReference>
<dbReference type="EMBL" id="MF966995">
    <property type="protein sequence ID" value="AXM42349.1"/>
    <property type="molecule type" value="mRNA"/>
</dbReference>
<evidence type="ECO:0000256" key="7">
    <source>
        <dbReference type="ARBA" id="ARBA00023125"/>
    </source>
</evidence>
<evidence type="ECO:0000256" key="6">
    <source>
        <dbReference type="ARBA" id="ARBA00023015"/>
    </source>
</evidence>
<evidence type="ECO:0000256" key="12">
    <source>
        <dbReference type="SAM" id="MobiDB-lite"/>
    </source>
</evidence>
<evidence type="ECO:0000256" key="9">
    <source>
        <dbReference type="ARBA" id="ARBA00023242"/>
    </source>
</evidence>